<dbReference type="Pfam" id="PF07277">
    <property type="entry name" value="SapC"/>
    <property type="match status" value="1"/>
</dbReference>
<evidence type="ECO:0000313" key="1">
    <source>
        <dbReference type="EMBL" id="GAA4960499.1"/>
    </source>
</evidence>
<organism evidence="1 2">
    <name type="scientific">Halioxenophilus aromaticivorans</name>
    <dbReference type="NCBI Taxonomy" id="1306992"/>
    <lineage>
        <taxon>Bacteria</taxon>
        <taxon>Pseudomonadati</taxon>
        <taxon>Pseudomonadota</taxon>
        <taxon>Gammaproteobacteria</taxon>
        <taxon>Alteromonadales</taxon>
        <taxon>Alteromonadaceae</taxon>
        <taxon>Halioxenophilus</taxon>
    </lineage>
</organism>
<reference evidence="2" key="1">
    <citation type="journal article" date="2019" name="Int. J. Syst. Evol. Microbiol.">
        <title>The Global Catalogue of Microorganisms (GCM) 10K type strain sequencing project: providing services to taxonomists for standard genome sequencing and annotation.</title>
        <authorList>
            <consortium name="The Broad Institute Genomics Platform"/>
            <consortium name="The Broad Institute Genome Sequencing Center for Infectious Disease"/>
            <person name="Wu L."/>
            <person name="Ma J."/>
        </authorList>
    </citation>
    <scope>NUCLEOTIDE SEQUENCE [LARGE SCALE GENOMIC DNA]</scope>
    <source>
        <strain evidence="2">JCM 19134</strain>
    </source>
</reference>
<dbReference type="RefSeq" id="WP_345427869.1">
    <property type="nucleotide sequence ID" value="NZ_AP031496.1"/>
</dbReference>
<evidence type="ECO:0000313" key="2">
    <source>
        <dbReference type="Proteomes" id="UP001409585"/>
    </source>
</evidence>
<dbReference type="Proteomes" id="UP001409585">
    <property type="component" value="Unassembled WGS sequence"/>
</dbReference>
<comment type="caution">
    <text evidence="1">The sequence shown here is derived from an EMBL/GenBank/DDBJ whole genome shotgun (WGS) entry which is preliminary data.</text>
</comment>
<name>A0AAV3U9P1_9ALTE</name>
<dbReference type="InterPro" id="IPR010836">
    <property type="entry name" value="SapC"/>
</dbReference>
<protein>
    <submittedName>
        <fullName evidence="1">SapC family protein</fullName>
    </submittedName>
</protein>
<gene>
    <name evidence="1" type="ORF">GCM10025791_47290</name>
</gene>
<dbReference type="EMBL" id="BAABLX010000079">
    <property type="protein sequence ID" value="GAA4960499.1"/>
    <property type="molecule type" value="Genomic_DNA"/>
</dbReference>
<keyword evidence="2" id="KW-1185">Reference proteome</keyword>
<dbReference type="AlphaFoldDB" id="A0AAV3U9P1"/>
<accession>A0AAV3U9P1</accession>
<sequence>MTKKILNNVDHKDLKIDLRATQAFGDHVNRTLIFSSEFSELHKEFPILIHRDENTQELHAHAILGFEKDENLFLENEAWQSTHIPATLARGPFSIGLQKSDQQQGQAEDVVIMLDEADPRCGGDGESVFLEQGGESPYLEYVKKVLQVIDAGISLDKVLFALLQEFKLLEEVAITINLTEDSQIEFKNYFTIDQEALARLGGDVLAKLNQAGVLGLAYFMVSSLANFTQLIDKKNMKTMAGL</sequence>
<proteinExistence type="predicted"/>